<dbReference type="GO" id="GO:0075523">
    <property type="term" value="P:viral translational frameshifting"/>
    <property type="evidence" value="ECO:0007669"/>
    <property type="project" value="TreeGrafter"/>
</dbReference>
<comment type="caution">
    <text evidence="8">The sequence shown here is derived from an EMBL/GenBank/DDBJ whole genome shotgun (WGS) entry which is preliminary data.</text>
</comment>
<dbReference type="GO" id="GO:0036464">
    <property type="term" value="C:cytoplasmic ribonucleoprotein granule"/>
    <property type="evidence" value="ECO:0007669"/>
    <property type="project" value="UniProtKB-SubCell"/>
</dbReference>
<comment type="similarity">
    <text evidence="3">Belongs to the SHFL family.</text>
</comment>
<evidence type="ECO:0000256" key="5">
    <source>
        <dbReference type="ARBA" id="ARBA00022884"/>
    </source>
</evidence>
<keyword evidence="6" id="KW-0539">Nucleus</keyword>
<reference evidence="8" key="1">
    <citation type="submission" date="2023-03" db="EMBL/GenBank/DDBJ databases">
        <authorList>
            <person name="Steffen K."/>
            <person name="Cardenas P."/>
        </authorList>
    </citation>
    <scope>NUCLEOTIDE SEQUENCE</scope>
</reference>
<evidence type="ECO:0000256" key="7">
    <source>
        <dbReference type="SAM" id="MobiDB-lite"/>
    </source>
</evidence>
<evidence type="ECO:0000256" key="6">
    <source>
        <dbReference type="ARBA" id="ARBA00023242"/>
    </source>
</evidence>
<protein>
    <submittedName>
        <fullName evidence="8">Shiftless antiviral inhibitor of ribosomal frameshifting protein homolog</fullName>
    </submittedName>
</protein>
<accession>A0AA35TU53</accession>
<keyword evidence="4" id="KW-0963">Cytoplasm</keyword>
<dbReference type="GO" id="GO:0045087">
    <property type="term" value="P:innate immune response"/>
    <property type="evidence" value="ECO:0007669"/>
    <property type="project" value="TreeGrafter"/>
</dbReference>
<dbReference type="PANTHER" id="PTHR16135">
    <property type="entry name" value="REPRESSOR OF YIELD OF DENV PROTEIN"/>
    <property type="match status" value="1"/>
</dbReference>
<name>A0AA35TU53_GEOBA</name>
<evidence type="ECO:0000313" key="9">
    <source>
        <dbReference type="Proteomes" id="UP001174909"/>
    </source>
</evidence>
<evidence type="ECO:0000256" key="3">
    <source>
        <dbReference type="ARBA" id="ARBA00005469"/>
    </source>
</evidence>
<organism evidence="8 9">
    <name type="scientific">Geodia barretti</name>
    <name type="common">Barrett's horny sponge</name>
    <dbReference type="NCBI Taxonomy" id="519541"/>
    <lineage>
        <taxon>Eukaryota</taxon>
        <taxon>Metazoa</taxon>
        <taxon>Porifera</taxon>
        <taxon>Demospongiae</taxon>
        <taxon>Heteroscleromorpha</taxon>
        <taxon>Tetractinellida</taxon>
        <taxon>Astrophorina</taxon>
        <taxon>Geodiidae</taxon>
        <taxon>Geodia</taxon>
    </lineage>
</organism>
<evidence type="ECO:0000256" key="1">
    <source>
        <dbReference type="ARBA" id="ARBA00004123"/>
    </source>
</evidence>
<comment type="subcellular location">
    <subcellularLocation>
        <location evidence="2">Cytoplasm</location>
        <location evidence="2">Cytoplasmic ribonucleoprotein granule</location>
    </subcellularLocation>
    <subcellularLocation>
        <location evidence="1">Nucleus</location>
    </subcellularLocation>
</comment>
<dbReference type="GO" id="GO:1990825">
    <property type="term" value="F:sequence-specific mRNA binding"/>
    <property type="evidence" value="ECO:0007669"/>
    <property type="project" value="TreeGrafter"/>
</dbReference>
<evidence type="ECO:0000256" key="4">
    <source>
        <dbReference type="ARBA" id="ARBA00022490"/>
    </source>
</evidence>
<sequence>MQLGVRPATLSNIDASPLNDPLTCITKYLEAWLASEGPLSWDVIADVLSSAQLGKTALAARIKKTYCRSAGDPIADHAPCSPVSLDQLSESFSTTSEDGVPGAGGIELTTFVQPQIQLDPVEDPLPGLKPAPSPSRTKSKLNDQKLAKKVTSFKRRFRAIVISANVHLSQQMSRTDFDSFKIDLTTLPMLGKTHHFLQKERKKIRKAKSVLKVFEILDPYWNHVDYALLEHIVVHYCNEKIKRQMARYKHKLHRFEKATSVQRLKSVVTERCQIPSNYSALTVTLDMDGEECSLYHAREIKESITERANLEPYVTLLENLHSSSVVLTIAFPRTIRSHMEQTLPRIIVWAELGIVPRSLIFCDLDQQTSTFSRVRDFFVHNNNSRREEITYTVRHRDLNPRYKDLGPESVKILCEEIESEHSDQEVTLQFQWKSREIEFHICGLEEGVCTALQLLQQKVLKSTSGESAPNTEELCGDSHLNKESFESSLMPDPPQYVREELTYFIKYNELKSELRTLKSRRVRGFCEEIESQTKEEEVSIHFTRRPHGLEFTIAGLEEGVGKALFLILQEFQEPIAAASFMASSVPGHQSVPLTKEVLQKHYEQMLTEVRQFHCSRCDVSWWRVVPSNKPVSRCMRCHTKFNALPQRWVCGVGRFICPIVECGYIFYSECFGGTQLMCPRCFHDVEDPFIHPRFKHKPHVKQYNLFLGVPLSSTFHIPTGSTLQTWLSQPDSLWSASSAPIIQGPTEQFGYRHYSTPSPVERDVASRGSHSRSTCSGYRSYSR</sequence>
<dbReference type="Pfam" id="PF15135">
    <property type="entry name" value="UPF0515"/>
    <property type="match status" value="1"/>
</dbReference>
<dbReference type="GO" id="GO:0005634">
    <property type="term" value="C:nucleus"/>
    <property type="evidence" value="ECO:0007669"/>
    <property type="project" value="UniProtKB-SubCell"/>
</dbReference>
<keyword evidence="9" id="KW-1185">Reference proteome</keyword>
<dbReference type="PANTHER" id="PTHR16135:SF2">
    <property type="entry name" value="SHIFTLESS ANTIVIRAL INHIBITOR OF RIBOSOMAL FRAMESHIFTING PROTEIN"/>
    <property type="match status" value="1"/>
</dbReference>
<evidence type="ECO:0000313" key="8">
    <source>
        <dbReference type="EMBL" id="CAI8053122.1"/>
    </source>
</evidence>
<dbReference type="AlphaFoldDB" id="A0AA35TU53"/>
<feature type="region of interest" description="Disordered" evidence="7">
    <location>
        <begin position="122"/>
        <end position="144"/>
    </location>
</feature>
<dbReference type="GO" id="GO:0043022">
    <property type="term" value="F:ribosome binding"/>
    <property type="evidence" value="ECO:0007669"/>
    <property type="project" value="TreeGrafter"/>
</dbReference>
<dbReference type="EMBL" id="CASHTH010004072">
    <property type="protein sequence ID" value="CAI8053122.1"/>
    <property type="molecule type" value="Genomic_DNA"/>
</dbReference>
<evidence type="ECO:0000256" key="2">
    <source>
        <dbReference type="ARBA" id="ARBA00004331"/>
    </source>
</evidence>
<gene>
    <name evidence="8" type="ORF">GBAR_LOCUS29054</name>
</gene>
<feature type="compositionally biased region" description="Polar residues" evidence="7">
    <location>
        <begin position="771"/>
        <end position="783"/>
    </location>
</feature>
<feature type="region of interest" description="Disordered" evidence="7">
    <location>
        <begin position="752"/>
        <end position="783"/>
    </location>
</feature>
<keyword evidence="5" id="KW-0694">RNA-binding</keyword>
<dbReference type="Proteomes" id="UP001174909">
    <property type="component" value="Unassembled WGS sequence"/>
</dbReference>
<dbReference type="InterPro" id="IPR026795">
    <property type="entry name" value="SHFL"/>
</dbReference>
<proteinExistence type="inferred from homology"/>